<protein>
    <submittedName>
        <fullName evidence="1">Uncharacterized protein</fullName>
    </submittedName>
</protein>
<name>A0A2P2IMV2_RHIMU</name>
<proteinExistence type="predicted"/>
<dbReference type="AlphaFoldDB" id="A0A2P2IMV2"/>
<dbReference type="EMBL" id="GGEC01002061">
    <property type="protein sequence ID" value="MBW82544.1"/>
    <property type="molecule type" value="Transcribed_RNA"/>
</dbReference>
<reference evidence="1" key="1">
    <citation type="submission" date="2018-02" db="EMBL/GenBank/DDBJ databases">
        <title>Rhizophora mucronata_Transcriptome.</title>
        <authorList>
            <person name="Meera S.P."/>
            <person name="Sreeshan A."/>
            <person name="Augustine A."/>
        </authorList>
    </citation>
    <scope>NUCLEOTIDE SEQUENCE</scope>
    <source>
        <tissue evidence="1">Leaf</tissue>
    </source>
</reference>
<sequence length="35" mass="4135">MIQAQNQANCVLLLWPQPCFYTGWQFLHQMAALRI</sequence>
<evidence type="ECO:0000313" key="1">
    <source>
        <dbReference type="EMBL" id="MBW82544.1"/>
    </source>
</evidence>
<accession>A0A2P2IMV2</accession>
<organism evidence="1">
    <name type="scientific">Rhizophora mucronata</name>
    <name type="common">Asiatic mangrove</name>
    <dbReference type="NCBI Taxonomy" id="61149"/>
    <lineage>
        <taxon>Eukaryota</taxon>
        <taxon>Viridiplantae</taxon>
        <taxon>Streptophyta</taxon>
        <taxon>Embryophyta</taxon>
        <taxon>Tracheophyta</taxon>
        <taxon>Spermatophyta</taxon>
        <taxon>Magnoliopsida</taxon>
        <taxon>eudicotyledons</taxon>
        <taxon>Gunneridae</taxon>
        <taxon>Pentapetalae</taxon>
        <taxon>rosids</taxon>
        <taxon>fabids</taxon>
        <taxon>Malpighiales</taxon>
        <taxon>Rhizophoraceae</taxon>
        <taxon>Rhizophora</taxon>
    </lineage>
</organism>